<dbReference type="AlphaFoldDB" id="S4P4E3"/>
<organism evidence="3">
    <name type="scientific">Pararge aegeria</name>
    <name type="common">speckled wood butterfly</name>
    <dbReference type="NCBI Taxonomy" id="116150"/>
    <lineage>
        <taxon>Eukaryota</taxon>
        <taxon>Metazoa</taxon>
        <taxon>Ecdysozoa</taxon>
        <taxon>Arthropoda</taxon>
        <taxon>Hexapoda</taxon>
        <taxon>Insecta</taxon>
        <taxon>Pterygota</taxon>
        <taxon>Neoptera</taxon>
        <taxon>Endopterygota</taxon>
        <taxon>Lepidoptera</taxon>
        <taxon>Glossata</taxon>
        <taxon>Ditrysia</taxon>
        <taxon>Papilionoidea</taxon>
        <taxon>Nymphalidae</taxon>
        <taxon>Satyrinae</taxon>
        <taxon>Satyrini</taxon>
        <taxon>Parargina</taxon>
        <taxon>Pararge</taxon>
    </lineage>
</organism>
<dbReference type="InterPro" id="IPR026224">
    <property type="entry name" value="DPCD"/>
</dbReference>
<accession>S4P4E3</accession>
<dbReference type="Pfam" id="PF14913">
    <property type="entry name" value="DPCD"/>
    <property type="match status" value="1"/>
</dbReference>
<dbReference type="PANTHER" id="PTHR31921:SF1">
    <property type="entry name" value="PROTEIN DPCD"/>
    <property type="match status" value="1"/>
</dbReference>
<dbReference type="PANTHER" id="PTHR31921">
    <property type="entry name" value="PROTEIN DPCD"/>
    <property type="match status" value="1"/>
</dbReference>
<reference evidence="3" key="1">
    <citation type="journal article" date="2013" name="BMC Genomics">
        <title>Unscrambling butterfly oogenesis.</title>
        <authorList>
            <person name="Carter J.M."/>
            <person name="Baker S.C."/>
            <person name="Pink R."/>
            <person name="Carter D.R."/>
            <person name="Collins A."/>
            <person name="Tomlin J."/>
            <person name="Gibbs M."/>
            <person name="Breuker C.J."/>
        </authorList>
    </citation>
    <scope>NUCLEOTIDE SEQUENCE</scope>
    <source>
        <tissue evidence="3">Ovary</tissue>
    </source>
</reference>
<sequence>MKRKIDPIDTNDLSDSTLCKLFTLASTLKGNNIDPRLFQNIIGPSTECANEQATMYKNSIWYKSLLNAEKTCLKEDQIKKIHYKFDDGNEMVEEYNVDTRVLLRRAWNMKGKLGGEGKWSVEIGDPIPDATTNADTLDLMESKDQPILLKRNTRINIEWRIRNLPYPIET</sequence>
<dbReference type="PRINTS" id="PR02065">
    <property type="entry name" value="PROTEINDPCD"/>
</dbReference>
<comment type="similarity">
    <text evidence="1">Belongs to the DPCD family.</text>
</comment>
<evidence type="ECO:0000313" key="3">
    <source>
        <dbReference type="EMBL" id="JAA86551.1"/>
    </source>
</evidence>
<reference evidence="3" key="2">
    <citation type="submission" date="2013-05" db="EMBL/GenBank/DDBJ databases">
        <authorList>
            <person name="Carter J.-M."/>
            <person name="Baker S.C."/>
            <person name="Pink R."/>
            <person name="Carter D.R.F."/>
            <person name="Collins A."/>
            <person name="Tomlin J."/>
            <person name="Gibbs M."/>
            <person name="Breuker C.J."/>
        </authorList>
    </citation>
    <scope>NUCLEOTIDE SEQUENCE</scope>
    <source>
        <tissue evidence="3">Ovary</tissue>
    </source>
</reference>
<feature type="non-terminal residue" evidence="3">
    <location>
        <position position="170"/>
    </location>
</feature>
<evidence type="ECO:0000256" key="2">
    <source>
        <dbReference type="ARBA" id="ARBA00020330"/>
    </source>
</evidence>
<dbReference type="EMBL" id="GAIX01006009">
    <property type="protein sequence ID" value="JAA86551.1"/>
    <property type="molecule type" value="Transcribed_RNA"/>
</dbReference>
<name>S4P4E3_9NEOP</name>
<proteinExistence type="inferred from homology"/>
<protein>
    <recommendedName>
        <fullName evidence="2">Protein DPCD</fullName>
    </recommendedName>
</protein>
<evidence type="ECO:0000256" key="1">
    <source>
        <dbReference type="ARBA" id="ARBA00010597"/>
    </source>
</evidence>